<evidence type="ECO:0000256" key="1">
    <source>
        <dbReference type="SAM" id="Phobius"/>
    </source>
</evidence>
<proteinExistence type="predicted"/>
<accession>A0ABW9QXA2</accession>
<keyword evidence="1" id="KW-1133">Transmembrane helix</keyword>
<gene>
    <name evidence="2" type="ORF">GHK86_14815</name>
</gene>
<evidence type="ECO:0000313" key="2">
    <source>
        <dbReference type="EMBL" id="MST33986.1"/>
    </source>
</evidence>
<keyword evidence="1" id="KW-0812">Transmembrane</keyword>
<feature type="transmembrane region" description="Helical" evidence="1">
    <location>
        <begin position="362"/>
        <end position="380"/>
    </location>
</feature>
<keyword evidence="1" id="KW-0472">Membrane</keyword>
<name>A0ABW9QXA2_9ACTN</name>
<feature type="transmembrane region" description="Helical" evidence="1">
    <location>
        <begin position="269"/>
        <end position="288"/>
    </location>
</feature>
<sequence length="593" mass="64549">MVHATVVGVHYFVGSFDDDANYILTARALLQGKFLSGNLVSGNSVIGAYPPGFPLLIAPIQWLFPGDTVFVPLRVLSTLCGALVLPLTWAWMGRRSMPDVTRVAVMVLLALDPVLATFSTMVMAETPFLVALLVLLVAADRWDAKGRLWCWPGAAVVVLSAAEVWLKEAAIGLVAGIVLWYLLRRQWGRAVLVAGGVALSLVPVVVGRAIQGIPFAGARYTEELGNYYRGGILHRVVVVLPHNLAVWMFDALPRTVVPLLSPIPTLPGPLYWFGRQITVFTVIGLVVAWRRHRDLTVVAVPVYGAMTLLYPFINERRVILVLPMVLAWYALGVHATAVAAVRLVRRRFARPRADRVLRAGRVGFAIAAVVLVAAPLVVQFPRDYLFGFGQTSSRLRGARSMEMLSALRPHRTVVETEYRYGTALFDGHRTNNTAFTWIYHDGCSLSLARRGIALDHAGFFLNGDLNKPFTTESACLMRMVTTRPWAVRLLRTRRDETSVFELIGPGTAHPDLRSLLPTASLRGSGAVAPLRLGPLGGGRGDLGDVPGTAPTTRVGTDGVGMLTWRWSRPHTLSQVSVGEAGVLASDRQGQNGA</sequence>
<evidence type="ECO:0000313" key="3">
    <source>
        <dbReference type="Proteomes" id="UP000437736"/>
    </source>
</evidence>
<dbReference type="Proteomes" id="UP000437736">
    <property type="component" value="Unassembled WGS sequence"/>
</dbReference>
<keyword evidence="3" id="KW-1185">Reference proteome</keyword>
<reference evidence="2 3" key="1">
    <citation type="submission" date="2019-11" db="EMBL/GenBank/DDBJ databases">
        <title>Acidiferrimicrobium australis gen. nov., sp. nov., an acidophilic and obligately heterotrophic, member of the Actinobacteria that catalyses dissimilatory oxido- reduction of iron isolated from metal-rich acidic water in Chile.</title>
        <authorList>
            <person name="Gonzalez D."/>
            <person name="Huber K."/>
            <person name="Hedrich S."/>
            <person name="Rojas-Villalobos C."/>
            <person name="Quatrini R."/>
            <person name="Dinamarca M.A."/>
            <person name="Schwarz A."/>
            <person name="Canales C."/>
            <person name="Nancucheo I."/>
        </authorList>
    </citation>
    <scope>NUCLEOTIDE SEQUENCE [LARGE SCALE GENOMIC DNA]</scope>
    <source>
        <strain evidence="2 3">USS-CCA1</strain>
    </source>
</reference>
<protein>
    <submittedName>
        <fullName evidence="2">Phospholipid carrier-dependent glycosyltransferase</fullName>
    </submittedName>
</protein>
<feature type="transmembrane region" description="Helical" evidence="1">
    <location>
        <begin position="295"/>
        <end position="313"/>
    </location>
</feature>
<feature type="transmembrane region" description="Helical" evidence="1">
    <location>
        <begin position="189"/>
        <end position="210"/>
    </location>
</feature>
<organism evidence="2 3">
    <name type="scientific">Acidiferrimicrobium australe</name>
    <dbReference type="NCBI Taxonomy" id="2664430"/>
    <lineage>
        <taxon>Bacteria</taxon>
        <taxon>Bacillati</taxon>
        <taxon>Actinomycetota</taxon>
        <taxon>Acidimicrobiia</taxon>
        <taxon>Acidimicrobiales</taxon>
        <taxon>Acidimicrobiaceae</taxon>
        <taxon>Acidiferrimicrobium</taxon>
    </lineage>
</organism>
<comment type="caution">
    <text evidence="2">The sequence shown here is derived from an EMBL/GenBank/DDBJ whole genome shotgun (WGS) entry which is preliminary data.</text>
</comment>
<feature type="transmembrane region" description="Helical" evidence="1">
    <location>
        <begin position="319"/>
        <end position="341"/>
    </location>
</feature>
<feature type="non-terminal residue" evidence="2">
    <location>
        <position position="593"/>
    </location>
</feature>
<dbReference type="EMBL" id="WJHE01000799">
    <property type="protein sequence ID" value="MST33986.1"/>
    <property type="molecule type" value="Genomic_DNA"/>
</dbReference>
<feature type="transmembrane region" description="Helical" evidence="1">
    <location>
        <begin position="69"/>
        <end position="91"/>
    </location>
</feature>
<feature type="transmembrane region" description="Helical" evidence="1">
    <location>
        <begin position="156"/>
        <end position="183"/>
    </location>
</feature>